<dbReference type="EMBL" id="FNOU01000023">
    <property type="protein sequence ID" value="SDY26612.1"/>
    <property type="molecule type" value="Genomic_DNA"/>
</dbReference>
<evidence type="ECO:0000256" key="1">
    <source>
        <dbReference type="ARBA" id="ARBA00022679"/>
    </source>
</evidence>
<dbReference type="Pfam" id="PF02302">
    <property type="entry name" value="PTS_IIB"/>
    <property type="match status" value="1"/>
</dbReference>
<dbReference type="AlphaFoldDB" id="A0A1H3IG59"/>
<evidence type="ECO:0000313" key="3">
    <source>
        <dbReference type="EMBL" id="SDY26612.1"/>
    </source>
</evidence>
<evidence type="ECO:0000313" key="4">
    <source>
        <dbReference type="Proteomes" id="UP000199652"/>
    </source>
</evidence>
<protein>
    <submittedName>
        <fullName evidence="3">PTS system IIB component, Gat family</fullName>
    </submittedName>
</protein>
<accession>A0A1H3IG59</accession>
<keyword evidence="4" id="KW-1185">Reference proteome</keyword>
<reference evidence="4" key="1">
    <citation type="submission" date="2016-10" db="EMBL/GenBank/DDBJ databases">
        <authorList>
            <person name="Varghese N."/>
            <person name="Submissions S."/>
        </authorList>
    </citation>
    <scope>NUCLEOTIDE SEQUENCE [LARGE SCALE GENOMIC DNA]</scope>
    <source>
        <strain evidence="4">VPI 5359</strain>
    </source>
</reference>
<dbReference type="InterPro" id="IPR036095">
    <property type="entry name" value="PTS_EIIB-like_sf"/>
</dbReference>
<dbReference type="Proteomes" id="UP000199652">
    <property type="component" value="Unassembled WGS sequence"/>
</dbReference>
<gene>
    <name evidence="3" type="ORF">SAMN04488579_1234</name>
</gene>
<evidence type="ECO:0000259" key="2">
    <source>
        <dbReference type="PROSITE" id="PS51099"/>
    </source>
</evidence>
<name>A0A1H3IG59_EUBBA</name>
<dbReference type="CDD" id="cd05566">
    <property type="entry name" value="PTS_IIB_galactitol"/>
    <property type="match status" value="1"/>
</dbReference>
<sequence length="95" mass="10067">MKKILVCCGTGVATSTMAVKKIGSALEKMGKADQVTIGQCKVAEMKAKAKDYDLVVSTTVLKNHDFETPYINGLPFVSGVGIDKCMAEVVDILGI</sequence>
<keyword evidence="1" id="KW-0808">Transferase</keyword>
<dbReference type="InterPro" id="IPR003501">
    <property type="entry name" value="PTS_EIIB_2/3"/>
</dbReference>
<dbReference type="SUPFAM" id="SSF52794">
    <property type="entry name" value="PTS system IIB component-like"/>
    <property type="match status" value="1"/>
</dbReference>
<dbReference type="GO" id="GO:0008982">
    <property type="term" value="F:protein-N(PI)-phosphohistidine-sugar phosphotransferase activity"/>
    <property type="evidence" value="ECO:0007669"/>
    <property type="project" value="InterPro"/>
</dbReference>
<dbReference type="PROSITE" id="PS51099">
    <property type="entry name" value="PTS_EIIB_TYPE_2"/>
    <property type="match status" value="1"/>
</dbReference>
<dbReference type="STRING" id="1528.SAMN04488579_1234"/>
<proteinExistence type="predicted"/>
<dbReference type="Gene3D" id="3.40.50.2300">
    <property type="match status" value="1"/>
</dbReference>
<dbReference type="InterPro" id="IPR013011">
    <property type="entry name" value="PTS_EIIB_2"/>
</dbReference>
<dbReference type="RefSeq" id="WP_090246610.1">
    <property type="nucleotide sequence ID" value="NZ_FNOU01000023.1"/>
</dbReference>
<dbReference type="OrthoDB" id="6505030at2"/>
<dbReference type="GO" id="GO:0009401">
    <property type="term" value="P:phosphoenolpyruvate-dependent sugar phosphotransferase system"/>
    <property type="evidence" value="ECO:0007669"/>
    <property type="project" value="InterPro"/>
</dbReference>
<organism evidence="3 4">
    <name type="scientific">Eubacterium barkeri</name>
    <name type="common">Clostridium barkeri</name>
    <dbReference type="NCBI Taxonomy" id="1528"/>
    <lineage>
        <taxon>Bacteria</taxon>
        <taxon>Bacillati</taxon>
        <taxon>Bacillota</taxon>
        <taxon>Clostridia</taxon>
        <taxon>Eubacteriales</taxon>
        <taxon>Eubacteriaceae</taxon>
        <taxon>Eubacterium</taxon>
    </lineage>
</organism>
<feature type="domain" description="PTS EIIB type-2" evidence="2">
    <location>
        <begin position="2"/>
        <end position="95"/>
    </location>
</feature>